<dbReference type="InterPro" id="IPR000504">
    <property type="entry name" value="RRM_dom"/>
</dbReference>
<dbReference type="RefSeq" id="XP_029716473.2">
    <property type="nucleotide sequence ID" value="XM_029860613.2"/>
</dbReference>
<feature type="region of interest" description="Disordered" evidence="4">
    <location>
        <begin position="648"/>
        <end position="673"/>
    </location>
</feature>
<feature type="domain" description="RRM" evidence="5">
    <location>
        <begin position="102"/>
        <end position="181"/>
    </location>
</feature>
<feature type="domain" description="RRM" evidence="5">
    <location>
        <begin position="17"/>
        <end position="94"/>
    </location>
</feature>
<evidence type="ECO:0000313" key="7">
    <source>
        <dbReference type="Proteomes" id="UP000069940"/>
    </source>
</evidence>
<evidence type="ECO:0000256" key="1">
    <source>
        <dbReference type="ARBA" id="ARBA00022737"/>
    </source>
</evidence>
<feature type="region of interest" description="Disordered" evidence="4">
    <location>
        <begin position="1055"/>
        <end position="1138"/>
    </location>
</feature>
<evidence type="ECO:0000256" key="3">
    <source>
        <dbReference type="PROSITE-ProRule" id="PRU00176"/>
    </source>
</evidence>
<sequence length="1317" mass="145890">MGDGRSSSSSSSAAGGLLVYVGNIPKAATEDQMRKFFSNCKGIVSFSFRLDDCLYCPTKIAFVKFSNRYDEDRALRMNQTFFQGKRIFVASVDSDRNFTPRYAVMVKNLNEYVTEEDVYDHFKNIGAIECVQKPAVNYAYISFERSESSQRALAIKNRNLKGVDMEVFPVKRNISMMLEKPKLLAFTDIKDKCDALGLRYEPEAEMQTKLLVTNIPRNVAEEEVIDYLSKFGKIIDWEMQKSPISVLTNIGYVTYLNPKTARFVYLFTPHNFQGVALDIYNPRITYGEVKSNTAVLLKRTNVYLTNDEIFQAMNECGRVAYIHRVDSARYCTIVRFMFPVAVVTALKIKRVAEENVYITRFTEQSYLSDMAPIPEVTPKSSLRLYKESLLRKLIEKEDQKEMSRVRTIPNNDYRSPNPEFYKNEVVVMNYPPGTAMIQFRDYFKKCGNVTNFRETIKPSGIKQAFLSFDTRLEARRACTLNQNFMTGKRLLIHMANENLYLDPELSVIVAGLNMSILDEDIYDRFSDIGNVKFVLRTSPAVAYVCMEQKRWYDAALRVILVKTHRVVVSRVNASASGMSASGVTQQSPQLKLATNDQRPNLRAINLNGPGKIMTSGPMPMGPGAPVAVGGPMGPSGPMPMGPRGPMMGPGGPMGGPGGPMGGPGGPMGGPGGPMMGPGGPMMGPGGPMMGPGGPMMGPGGPMMGPGGPMMGPGGPMMGPGGPMMGPGGPMMGPGGPMMGPGGPMMGPGGPMMGPGGPMMGPGGPVMGPGGPVNQNPIVTPAMRRLMQVIESRMLNIQAFTSLPMIEQFRLVHGIVNQFINVPHFLEMKPDAKINFLISGQNGFAYANTFTLFTYPQQLQLLSLIHQDYLSTINAPAGPAVVQAPPQVPKDHPNRPFEVPPNNVPEPIPESNNLAPWQTKESKPPIETDTLDDSIYATVPLSAQDRFEKAEKLRLESESKQLKNEDALSVSSNSDSIPPAPEPPQFSTRRSRSDSPVLPSSLRRVRSRSPYSRSRSPSRTRLSRSPTMRSSQRRKSLSPFSKALLSSPLLRYDRSVSKSPDRYRRNPSPALRTVYRSERRRSRSRSPVNRSRSRSPRRSTQKGIPQSRVYRRSRSKDSSSLSLSPAPLTSTAKLWDDPSVPKEPTRYAFQTEENKETSNCIFVGNLPPGTTEDQMVEIFGKFGQIVSVKFAINSANIKRAFLTFDTYDQAVKALDMHLRQYRGHLLRVAFANRALRERPGFSVSIVVKGTQYTEIDVFNTFKLCGDISYLWTRSYKTDGNMTALYHVIDFKHRDAVLVALETHKLVTGSKCKVGAIVR</sequence>
<dbReference type="CDD" id="cd00590">
    <property type="entry name" value="RRM_SF"/>
    <property type="match status" value="5"/>
</dbReference>
<accession>A0ABM1ZC10</accession>
<reference evidence="6" key="2">
    <citation type="submission" date="2025-05" db="UniProtKB">
        <authorList>
            <consortium name="EnsemblMetazoa"/>
        </authorList>
    </citation>
    <scope>IDENTIFICATION</scope>
    <source>
        <strain evidence="6">Foshan</strain>
    </source>
</reference>
<feature type="compositionally biased region" description="Pro residues" evidence="4">
    <location>
        <begin position="897"/>
        <end position="907"/>
    </location>
</feature>
<keyword evidence="1" id="KW-0677">Repeat</keyword>
<evidence type="ECO:0000259" key="5">
    <source>
        <dbReference type="PROSITE" id="PS50102"/>
    </source>
</evidence>
<proteinExistence type="predicted"/>
<evidence type="ECO:0000313" key="6">
    <source>
        <dbReference type="EnsemblMetazoa" id="AALFPA23_017063.P24900"/>
    </source>
</evidence>
<keyword evidence="2 3" id="KW-0694">RNA-binding</keyword>
<feature type="compositionally biased region" description="Basic residues" evidence="4">
    <location>
        <begin position="1090"/>
        <end position="1099"/>
    </location>
</feature>
<dbReference type="InterPro" id="IPR035979">
    <property type="entry name" value="RBD_domain_sf"/>
</dbReference>
<feature type="domain" description="RRM" evidence="5">
    <location>
        <begin position="208"/>
        <end position="291"/>
    </location>
</feature>
<dbReference type="SMART" id="SM00360">
    <property type="entry name" value="RRM"/>
    <property type="match status" value="6"/>
</dbReference>
<dbReference type="EnsemblMetazoa" id="AALFPA23_017063.R24900">
    <property type="protein sequence ID" value="AALFPA23_017063.P24900"/>
    <property type="gene ID" value="AALFPA23_017063"/>
</dbReference>
<dbReference type="InterPro" id="IPR012677">
    <property type="entry name" value="Nucleotide-bd_a/b_plait_sf"/>
</dbReference>
<dbReference type="Gene3D" id="3.30.70.330">
    <property type="match status" value="5"/>
</dbReference>
<name>A0ABM1ZC10_AEDAL</name>
<dbReference type="PROSITE" id="PS50102">
    <property type="entry name" value="RRM"/>
    <property type="match status" value="5"/>
</dbReference>
<evidence type="ECO:0000256" key="2">
    <source>
        <dbReference type="ARBA" id="ARBA00022884"/>
    </source>
</evidence>
<evidence type="ECO:0000256" key="4">
    <source>
        <dbReference type="SAM" id="MobiDB-lite"/>
    </source>
</evidence>
<feature type="compositionally biased region" description="Low complexity" evidence="4">
    <location>
        <begin position="994"/>
        <end position="1014"/>
    </location>
</feature>
<dbReference type="PANTHER" id="PTHR24012">
    <property type="entry name" value="RNA BINDING PROTEIN"/>
    <property type="match status" value="1"/>
</dbReference>
<dbReference type="GeneID" id="109400494"/>
<dbReference type="Proteomes" id="UP000069940">
    <property type="component" value="Unassembled WGS sequence"/>
</dbReference>
<feature type="region of interest" description="Disordered" evidence="4">
    <location>
        <begin position="957"/>
        <end position="1041"/>
    </location>
</feature>
<feature type="domain" description="RRM" evidence="5">
    <location>
        <begin position="423"/>
        <end position="497"/>
    </location>
</feature>
<protein>
    <recommendedName>
        <fullName evidence="5">RRM domain-containing protein</fullName>
    </recommendedName>
</protein>
<reference evidence="7" key="1">
    <citation type="journal article" date="2015" name="Proc. Natl. Acad. Sci. U.S.A.">
        <title>Genome sequence of the Asian Tiger mosquito, Aedes albopictus, reveals insights into its biology, genetics, and evolution.</title>
        <authorList>
            <person name="Chen X.G."/>
            <person name="Jiang X."/>
            <person name="Gu J."/>
            <person name="Xu M."/>
            <person name="Wu Y."/>
            <person name="Deng Y."/>
            <person name="Zhang C."/>
            <person name="Bonizzoni M."/>
            <person name="Dermauw W."/>
            <person name="Vontas J."/>
            <person name="Armbruster P."/>
            <person name="Huang X."/>
            <person name="Yang Y."/>
            <person name="Zhang H."/>
            <person name="He W."/>
            <person name="Peng H."/>
            <person name="Liu Y."/>
            <person name="Wu K."/>
            <person name="Chen J."/>
            <person name="Lirakis M."/>
            <person name="Topalis P."/>
            <person name="Van Leeuwen T."/>
            <person name="Hall A.B."/>
            <person name="Jiang X."/>
            <person name="Thorpe C."/>
            <person name="Mueller R.L."/>
            <person name="Sun C."/>
            <person name="Waterhouse R.M."/>
            <person name="Yan G."/>
            <person name="Tu Z.J."/>
            <person name="Fang X."/>
            <person name="James A.A."/>
        </authorList>
    </citation>
    <scope>NUCLEOTIDE SEQUENCE [LARGE SCALE GENOMIC DNA]</scope>
    <source>
        <strain evidence="7">Foshan</strain>
    </source>
</reference>
<feature type="region of interest" description="Disordered" evidence="4">
    <location>
        <begin position="885"/>
        <end position="931"/>
    </location>
</feature>
<organism evidence="6 7">
    <name type="scientific">Aedes albopictus</name>
    <name type="common">Asian tiger mosquito</name>
    <name type="synonym">Stegomyia albopicta</name>
    <dbReference type="NCBI Taxonomy" id="7160"/>
    <lineage>
        <taxon>Eukaryota</taxon>
        <taxon>Metazoa</taxon>
        <taxon>Ecdysozoa</taxon>
        <taxon>Arthropoda</taxon>
        <taxon>Hexapoda</taxon>
        <taxon>Insecta</taxon>
        <taxon>Pterygota</taxon>
        <taxon>Neoptera</taxon>
        <taxon>Endopterygota</taxon>
        <taxon>Diptera</taxon>
        <taxon>Nematocera</taxon>
        <taxon>Culicoidea</taxon>
        <taxon>Culicidae</taxon>
        <taxon>Culicinae</taxon>
        <taxon>Aedini</taxon>
        <taxon>Aedes</taxon>
        <taxon>Stegomyia</taxon>
    </lineage>
</organism>
<keyword evidence="7" id="KW-1185">Reference proteome</keyword>
<dbReference type="Pfam" id="PF00076">
    <property type="entry name" value="RRM_1"/>
    <property type="match status" value="3"/>
</dbReference>
<feature type="domain" description="RRM" evidence="5">
    <location>
        <begin position="1158"/>
        <end position="1232"/>
    </location>
</feature>
<dbReference type="SUPFAM" id="SSF54928">
    <property type="entry name" value="RNA-binding domain, RBD"/>
    <property type="match status" value="4"/>
</dbReference>